<keyword evidence="6" id="KW-0496">Mitochondrion</keyword>
<dbReference type="FunFam" id="1.20.120.310:FF:000003">
    <property type="entry name" value="Sulfhydryl oxidase"/>
    <property type="match status" value="1"/>
</dbReference>
<evidence type="ECO:0000256" key="4">
    <source>
        <dbReference type="ARBA" id="ARBA00022827"/>
    </source>
</evidence>
<dbReference type="EC" id="1.8.3.2" evidence="8"/>
<dbReference type="SUPFAM" id="SSF69000">
    <property type="entry name" value="FAD-dependent thiol oxidase"/>
    <property type="match status" value="1"/>
</dbReference>
<dbReference type="PANTHER" id="PTHR12645:SF0">
    <property type="entry name" value="FAD-LINKED SULFHYDRYL OXIDASE ALR"/>
    <property type="match status" value="1"/>
</dbReference>
<name>A0A0D2E737_9EURO</name>
<keyword evidence="12" id="KW-1185">Reference proteome</keyword>
<dbReference type="OrthoDB" id="17199at2759"/>
<dbReference type="PROSITE" id="PS51324">
    <property type="entry name" value="ERV_ALR"/>
    <property type="match status" value="1"/>
</dbReference>
<dbReference type="InterPro" id="IPR036774">
    <property type="entry name" value="ERV/ALR_sulphydryl_oxid_sf"/>
</dbReference>
<dbReference type="GO" id="GO:0005758">
    <property type="term" value="C:mitochondrial intermembrane space"/>
    <property type="evidence" value="ECO:0007669"/>
    <property type="project" value="UniProtKB-SubCell"/>
</dbReference>
<evidence type="ECO:0000259" key="10">
    <source>
        <dbReference type="PROSITE" id="PS51324"/>
    </source>
</evidence>
<evidence type="ECO:0000256" key="1">
    <source>
        <dbReference type="ARBA" id="ARBA00001974"/>
    </source>
</evidence>
<comment type="catalytic activity">
    <reaction evidence="8">
        <text>2 R'C(R)SH + O2 = R'C(R)S-S(R)CR' + H2O2</text>
        <dbReference type="Rhea" id="RHEA:17357"/>
        <dbReference type="ChEBI" id="CHEBI:15379"/>
        <dbReference type="ChEBI" id="CHEBI:16240"/>
        <dbReference type="ChEBI" id="CHEBI:16520"/>
        <dbReference type="ChEBI" id="CHEBI:17412"/>
        <dbReference type="EC" id="1.8.3.2"/>
    </reaction>
</comment>
<comment type="subcellular location">
    <subcellularLocation>
        <location evidence="2">Mitochondrion intermembrane space</location>
    </subcellularLocation>
</comment>
<keyword evidence="5 8" id="KW-0560">Oxidoreductase</keyword>
<dbReference type="Gene3D" id="4.10.320.60">
    <property type="match status" value="1"/>
</dbReference>
<keyword evidence="4 8" id="KW-0274">FAD</keyword>
<evidence type="ECO:0000313" key="12">
    <source>
        <dbReference type="Proteomes" id="UP000054342"/>
    </source>
</evidence>
<dbReference type="PANTHER" id="PTHR12645">
    <property type="entry name" value="ALR/ERV"/>
    <property type="match status" value="1"/>
</dbReference>
<dbReference type="AlphaFoldDB" id="A0A0D2E737"/>
<evidence type="ECO:0000313" key="11">
    <source>
        <dbReference type="EMBL" id="KIW50510.1"/>
    </source>
</evidence>
<reference evidence="11 12" key="1">
    <citation type="submission" date="2015-01" db="EMBL/GenBank/DDBJ databases">
        <title>The Genome Sequence of Exophiala xenobiotica CBS118157.</title>
        <authorList>
            <consortium name="The Broad Institute Genomics Platform"/>
            <person name="Cuomo C."/>
            <person name="de Hoog S."/>
            <person name="Gorbushina A."/>
            <person name="Stielow B."/>
            <person name="Teixiera M."/>
            <person name="Abouelleil A."/>
            <person name="Chapman S.B."/>
            <person name="Priest M."/>
            <person name="Young S.K."/>
            <person name="Wortman J."/>
            <person name="Nusbaum C."/>
            <person name="Birren B."/>
        </authorList>
    </citation>
    <scope>NUCLEOTIDE SEQUENCE [LARGE SCALE GENOMIC DNA]</scope>
    <source>
        <strain evidence="11 12">CBS 118157</strain>
    </source>
</reference>
<dbReference type="HOGENOM" id="CLU_070631_1_0_1"/>
<dbReference type="InterPro" id="IPR017905">
    <property type="entry name" value="ERV/ALR_sulphydryl_oxidase"/>
</dbReference>
<organism evidence="11 12">
    <name type="scientific">Exophiala xenobiotica</name>
    <dbReference type="NCBI Taxonomy" id="348802"/>
    <lineage>
        <taxon>Eukaryota</taxon>
        <taxon>Fungi</taxon>
        <taxon>Dikarya</taxon>
        <taxon>Ascomycota</taxon>
        <taxon>Pezizomycotina</taxon>
        <taxon>Eurotiomycetes</taxon>
        <taxon>Chaetothyriomycetidae</taxon>
        <taxon>Chaetothyriales</taxon>
        <taxon>Herpotrichiellaceae</taxon>
        <taxon>Exophiala</taxon>
    </lineage>
</organism>
<evidence type="ECO:0000256" key="8">
    <source>
        <dbReference type="RuleBase" id="RU371123"/>
    </source>
</evidence>
<accession>A0A0D2E737</accession>
<dbReference type="RefSeq" id="XP_013311094.1">
    <property type="nucleotide sequence ID" value="XM_013455640.1"/>
</dbReference>
<dbReference type="STRING" id="348802.A0A0D2E737"/>
<evidence type="ECO:0000256" key="2">
    <source>
        <dbReference type="ARBA" id="ARBA00004569"/>
    </source>
</evidence>
<proteinExistence type="predicted"/>
<feature type="compositionally biased region" description="Polar residues" evidence="9">
    <location>
        <begin position="1"/>
        <end position="19"/>
    </location>
</feature>
<comment type="cofactor">
    <cofactor evidence="1 8">
        <name>FAD</name>
        <dbReference type="ChEBI" id="CHEBI:57692"/>
    </cofactor>
</comment>
<dbReference type="GO" id="GO:0016971">
    <property type="term" value="F:flavin-dependent sulfhydryl oxidase activity"/>
    <property type="evidence" value="ECO:0007669"/>
    <property type="project" value="InterPro"/>
</dbReference>
<feature type="region of interest" description="Disordered" evidence="9">
    <location>
        <begin position="1"/>
        <end position="37"/>
    </location>
</feature>
<dbReference type="GO" id="GO:0050660">
    <property type="term" value="F:flavin adenine dinucleotide binding"/>
    <property type="evidence" value="ECO:0007669"/>
    <property type="project" value="TreeGrafter"/>
</dbReference>
<feature type="domain" description="ERV/ALR sulfhydryl oxidase" evidence="10">
    <location>
        <begin position="73"/>
        <end position="175"/>
    </location>
</feature>
<dbReference type="Gene3D" id="1.20.120.310">
    <property type="entry name" value="ERV/ALR sulfhydryl oxidase domain"/>
    <property type="match status" value="1"/>
</dbReference>
<keyword evidence="7" id="KW-1015">Disulfide bond</keyword>
<evidence type="ECO:0000256" key="3">
    <source>
        <dbReference type="ARBA" id="ARBA00022630"/>
    </source>
</evidence>
<gene>
    <name evidence="11" type="ORF">PV05_09314</name>
</gene>
<keyword evidence="3 8" id="KW-0285">Flavoprotein</keyword>
<dbReference type="Pfam" id="PF04777">
    <property type="entry name" value="Evr1_Alr"/>
    <property type="match status" value="1"/>
</dbReference>
<dbReference type="InterPro" id="IPR039799">
    <property type="entry name" value="ALR/ERV"/>
</dbReference>
<protein>
    <recommendedName>
        <fullName evidence="8">Sulfhydryl oxidase</fullName>
        <ecNumber evidence="8">1.8.3.2</ecNumber>
    </recommendedName>
</protein>
<dbReference type="Proteomes" id="UP000054342">
    <property type="component" value="Unassembled WGS sequence"/>
</dbReference>
<evidence type="ECO:0000256" key="7">
    <source>
        <dbReference type="ARBA" id="ARBA00023157"/>
    </source>
</evidence>
<evidence type="ECO:0000256" key="5">
    <source>
        <dbReference type="ARBA" id="ARBA00023002"/>
    </source>
</evidence>
<evidence type="ECO:0000256" key="9">
    <source>
        <dbReference type="SAM" id="MobiDB-lite"/>
    </source>
</evidence>
<evidence type="ECO:0000256" key="6">
    <source>
        <dbReference type="ARBA" id="ARBA00023128"/>
    </source>
</evidence>
<sequence length="185" mass="20387">MSFPPSGQASSSRDSSTTEDAPHQHAPPGVVLDKDGKPCRTCTSSAAWMAMMKSSTGKKSKPIVPVTAPASDCPPDVEELGRSTWTLLHSMAATYPTNAPRETQSIMQQFISTFSTLYPCWVCAEDFRAWMATPGNEPKVQGQDDLGMWMCQAHNAVNVKLGKPEFNCSLWKQRWKDGWKDGRCD</sequence>
<dbReference type="GeneID" id="25331222"/>
<dbReference type="EMBL" id="KN847322">
    <property type="protein sequence ID" value="KIW50510.1"/>
    <property type="molecule type" value="Genomic_DNA"/>
</dbReference>